<proteinExistence type="predicted"/>
<accession>A0A1D3TRI7</accession>
<dbReference type="STRING" id="1619234.SAMN05421730_1004110"/>
<evidence type="ECO:0000313" key="1">
    <source>
        <dbReference type="EMBL" id="SCP96334.1"/>
    </source>
</evidence>
<evidence type="ECO:0000313" key="2">
    <source>
        <dbReference type="Proteomes" id="UP000199315"/>
    </source>
</evidence>
<dbReference type="AlphaFoldDB" id="A0A1D3TRI7"/>
<dbReference type="OrthoDB" id="1647877at2"/>
<protein>
    <submittedName>
        <fullName evidence="1">Uncharacterized protein</fullName>
    </submittedName>
</protein>
<gene>
    <name evidence="1" type="ORF">SAMN05421730_1004110</name>
</gene>
<name>A0A1D3TRI7_9FIRM</name>
<organism evidence="1 2">
    <name type="scientific">Anaerobium acetethylicum</name>
    <dbReference type="NCBI Taxonomy" id="1619234"/>
    <lineage>
        <taxon>Bacteria</taxon>
        <taxon>Bacillati</taxon>
        <taxon>Bacillota</taxon>
        <taxon>Clostridia</taxon>
        <taxon>Lachnospirales</taxon>
        <taxon>Lachnospiraceae</taxon>
        <taxon>Anaerobium</taxon>
    </lineage>
</organism>
<dbReference type="EMBL" id="FMKA01000004">
    <property type="protein sequence ID" value="SCP96334.1"/>
    <property type="molecule type" value="Genomic_DNA"/>
</dbReference>
<keyword evidence="2" id="KW-1185">Reference proteome</keyword>
<reference evidence="1 2" key="1">
    <citation type="submission" date="2016-09" db="EMBL/GenBank/DDBJ databases">
        <authorList>
            <person name="Capua I."/>
            <person name="De Benedictis P."/>
            <person name="Joannis T."/>
            <person name="Lombin L.H."/>
            <person name="Cattoli G."/>
        </authorList>
    </citation>
    <scope>NUCLEOTIDE SEQUENCE [LARGE SCALE GENOMIC DNA]</scope>
    <source>
        <strain evidence="1 2">GluBS11</strain>
    </source>
</reference>
<sequence length="68" mass="7361">MMDKDMMIDDIIAMLDSSVKQGVGHMNVTVNEEGSINIEKTVENMTNGDCGTGNVACRIPNLMDGVEK</sequence>
<dbReference type="Proteomes" id="UP000199315">
    <property type="component" value="Unassembled WGS sequence"/>
</dbReference>